<dbReference type="PRINTS" id="PR00462">
    <property type="entry name" value="LIGNINASE"/>
</dbReference>
<feature type="binding site" description="axial binding residue" evidence="11">
    <location>
        <position position="183"/>
    </location>
    <ligand>
        <name>heme b</name>
        <dbReference type="ChEBI" id="CHEBI:60344"/>
    </ligand>
    <ligandPart>
        <name>Fe</name>
        <dbReference type="ChEBI" id="CHEBI:18248"/>
    </ligandPart>
</feature>
<evidence type="ECO:0000256" key="3">
    <source>
        <dbReference type="ARBA" id="ARBA00022617"/>
    </source>
</evidence>
<feature type="binding site" evidence="11">
    <location>
        <position position="76"/>
    </location>
    <ligand>
        <name>Ca(2+)</name>
        <dbReference type="ChEBI" id="CHEBI:29108"/>
        <label>1</label>
    </ligand>
</feature>
<evidence type="ECO:0000256" key="2">
    <source>
        <dbReference type="ARBA" id="ARBA00022559"/>
    </source>
</evidence>
<dbReference type="GO" id="GO:0042744">
    <property type="term" value="P:hydrogen peroxide catabolic process"/>
    <property type="evidence" value="ECO:0007669"/>
    <property type="project" value="TreeGrafter"/>
</dbReference>
<keyword evidence="6 14" id="KW-0560">Oxidoreductase</keyword>
<sequence>MLWRNLYSSPREMEIRELESFGLSFIQAFFYSLRDDLQENLFENHCGDAAHEALRATFHDAVSYSKTNKSVGGGADGSLLAFSDIELGYFENAGVIDIINDLRPFLQNHSVSAGDLVQFAGAVGLSNCPGAPRLEFLAGRPNAVFAAIDRLVPSPTDSADKLIERLDDAGFTAKELVALLASHSVARSSLVSKEAVHAPLDSTPGYFDSQYFLEVILKGDGYPGGGNGSAAEVESALASRGVIRLQSDFAVAHDSRTTCEWQSMINNQGYMMNAFRGAMAKLAVVGQERSELIDCSEVIPRPKTLCDERRPSAIYPPGECANEVQKTCNEPLPLLLESHEKPSPIPYVS</sequence>
<dbReference type="PANTHER" id="PTHR31356:SF66">
    <property type="entry name" value="CATALASE-PEROXIDASE"/>
    <property type="match status" value="1"/>
</dbReference>
<evidence type="ECO:0000256" key="9">
    <source>
        <dbReference type="ARBA" id="ARBA00023180"/>
    </source>
</evidence>
<dbReference type="InterPro" id="IPR001621">
    <property type="entry name" value="Ligninase"/>
</dbReference>
<keyword evidence="8 13" id="KW-1015">Disulfide bond</keyword>
<evidence type="ECO:0000256" key="7">
    <source>
        <dbReference type="ARBA" id="ARBA00023004"/>
    </source>
</evidence>
<keyword evidence="7 11" id="KW-0408">Iron</keyword>
<dbReference type="Gene3D" id="1.10.420.10">
    <property type="entry name" value="Peroxidase, domain 2"/>
    <property type="match status" value="1"/>
</dbReference>
<dbReference type="Pfam" id="PF00141">
    <property type="entry name" value="peroxidase"/>
    <property type="match status" value="1"/>
</dbReference>
<evidence type="ECO:0000256" key="14">
    <source>
        <dbReference type="RuleBase" id="RU363051"/>
    </source>
</evidence>
<feature type="binding site" evidence="11">
    <location>
        <position position="203"/>
    </location>
    <ligand>
        <name>Ca(2+)</name>
        <dbReference type="ChEBI" id="CHEBI:29108"/>
        <label>2</label>
    </ligand>
</feature>
<evidence type="ECO:0000256" key="8">
    <source>
        <dbReference type="ARBA" id="ARBA00023157"/>
    </source>
</evidence>
<organism evidence="16 17">
    <name type="scientific">Pyrrhoderma noxium</name>
    <dbReference type="NCBI Taxonomy" id="2282107"/>
    <lineage>
        <taxon>Eukaryota</taxon>
        <taxon>Fungi</taxon>
        <taxon>Dikarya</taxon>
        <taxon>Basidiomycota</taxon>
        <taxon>Agaricomycotina</taxon>
        <taxon>Agaricomycetes</taxon>
        <taxon>Hymenochaetales</taxon>
        <taxon>Hymenochaetaceae</taxon>
        <taxon>Pyrrhoderma</taxon>
    </lineage>
</organism>
<evidence type="ECO:0000256" key="10">
    <source>
        <dbReference type="PIRSR" id="PIRSR601621-1"/>
    </source>
</evidence>
<evidence type="ECO:0000259" key="15">
    <source>
        <dbReference type="PROSITE" id="PS50873"/>
    </source>
</evidence>
<feature type="binding site" evidence="11">
    <location>
        <position position="201"/>
    </location>
    <ligand>
        <name>Ca(2+)</name>
        <dbReference type="ChEBI" id="CHEBI:29108"/>
        <label>2</label>
    </ligand>
</feature>
<dbReference type="PANTHER" id="PTHR31356">
    <property type="entry name" value="THYLAKOID LUMENAL 29 KDA PROTEIN, CHLOROPLASTIC-RELATED"/>
    <property type="match status" value="1"/>
</dbReference>
<evidence type="ECO:0000256" key="13">
    <source>
        <dbReference type="PIRSR" id="PIRSR601621-4"/>
    </source>
</evidence>
<dbReference type="InterPro" id="IPR044831">
    <property type="entry name" value="Ccp1-like"/>
</dbReference>
<dbReference type="InParanoid" id="A0A286UFV2"/>
<feature type="binding site" evidence="11">
    <location>
        <position position="208"/>
    </location>
    <ligand>
        <name>Ca(2+)</name>
        <dbReference type="ChEBI" id="CHEBI:29108"/>
        <label>2</label>
    </ligand>
</feature>
<dbReference type="Pfam" id="PF11895">
    <property type="entry name" value="Peroxidase_ext"/>
    <property type="match status" value="1"/>
</dbReference>
<dbReference type="AlphaFoldDB" id="A0A286UFV2"/>
<keyword evidence="17" id="KW-1185">Reference proteome</keyword>
<dbReference type="InterPro" id="IPR019793">
    <property type="entry name" value="Peroxidases_heam-ligand_BS"/>
</dbReference>
<feature type="site" description="Transition state stabilizer" evidence="12">
    <location>
        <position position="55"/>
    </location>
</feature>
<evidence type="ECO:0000313" key="17">
    <source>
        <dbReference type="Proteomes" id="UP000217199"/>
    </source>
</evidence>
<protein>
    <recommendedName>
        <fullName evidence="14">Peroxidase</fullName>
        <ecNumber evidence="14">1.11.1.-</ecNumber>
    </recommendedName>
</protein>
<reference evidence="16 17" key="1">
    <citation type="journal article" date="2017" name="Mol. Ecol.">
        <title>Comparative and population genomic landscape of Phellinus noxius: A hypervariable fungus causing root rot in trees.</title>
        <authorList>
            <person name="Chung C.L."/>
            <person name="Lee T.J."/>
            <person name="Akiba M."/>
            <person name="Lee H.H."/>
            <person name="Kuo T.H."/>
            <person name="Liu D."/>
            <person name="Ke H.M."/>
            <person name="Yokoi T."/>
            <person name="Roa M.B."/>
            <person name="Lu M.J."/>
            <person name="Chang Y.Y."/>
            <person name="Ann P.J."/>
            <person name="Tsai J.N."/>
            <person name="Chen C.Y."/>
            <person name="Tzean S.S."/>
            <person name="Ota Y."/>
            <person name="Hattori T."/>
            <person name="Sahashi N."/>
            <person name="Liou R.F."/>
            <person name="Kikuchi T."/>
            <person name="Tsai I.J."/>
        </authorList>
    </citation>
    <scope>NUCLEOTIDE SEQUENCE [LARGE SCALE GENOMIC DNA]</scope>
    <source>
        <strain evidence="16 17">FFPRI411160</strain>
    </source>
</reference>
<feature type="binding site" evidence="11">
    <location>
        <position position="74"/>
    </location>
    <ligand>
        <name>Ca(2+)</name>
        <dbReference type="ChEBI" id="CHEBI:29108"/>
        <label>1</label>
    </ligand>
</feature>
<comment type="similarity">
    <text evidence="1 14">Belongs to the peroxidase family. Ligninase subfamily.</text>
</comment>
<dbReference type="Gene3D" id="1.10.520.10">
    <property type="match status" value="1"/>
</dbReference>
<evidence type="ECO:0000256" key="1">
    <source>
        <dbReference type="ARBA" id="ARBA00006089"/>
    </source>
</evidence>
<feature type="disulfide bond" evidence="13">
    <location>
        <begin position="46"/>
        <end position="128"/>
    </location>
</feature>
<accession>A0A286UFV2</accession>
<evidence type="ECO:0000256" key="5">
    <source>
        <dbReference type="ARBA" id="ARBA00022729"/>
    </source>
</evidence>
<dbReference type="PROSITE" id="PS00436">
    <property type="entry name" value="PEROXIDASE_2"/>
    <property type="match status" value="1"/>
</dbReference>
<dbReference type="GO" id="GO:0004601">
    <property type="term" value="F:peroxidase activity"/>
    <property type="evidence" value="ECO:0007669"/>
    <property type="project" value="UniProtKB-KW"/>
</dbReference>
<keyword evidence="2 14" id="KW-0575">Peroxidase</keyword>
<feature type="binding site" evidence="11">
    <location>
        <position position="184"/>
    </location>
    <ligand>
        <name>Ca(2+)</name>
        <dbReference type="ChEBI" id="CHEBI:29108"/>
        <label>2</label>
    </ligand>
</feature>
<evidence type="ECO:0000313" key="16">
    <source>
        <dbReference type="EMBL" id="PAV18408.1"/>
    </source>
</evidence>
<dbReference type="SUPFAM" id="SSF48113">
    <property type="entry name" value="Heme-dependent peroxidases"/>
    <property type="match status" value="1"/>
</dbReference>
<keyword evidence="11 14" id="KW-0106">Calcium</keyword>
<dbReference type="EMBL" id="NBII01000005">
    <property type="protein sequence ID" value="PAV18408.1"/>
    <property type="molecule type" value="Genomic_DNA"/>
</dbReference>
<evidence type="ECO:0000256" key="4">
    <source>
        <dbReference type="ARBA" id="ARBA00022723"/>
    </source>
</evidence>
<dbReference type="PROSITE" id="PS50873">
    <property type="entry name" value="PEROXIDASE_4"/>
    <property type="match status" value="1"/>
</dbReference>
<gene>
    <name evidence="16" type="ORF">PNOK_0525000</name>
</gene>
<keyword evidence="3 11" id="KW-0349">Heme</keyword>
<dbReference type="GO" id="GO:0000302">
    <property type="term" value="P:response to reactive oxygen species"/>
    <property type="evidence" value="ECO:0007669"/>
    <property type="project" value="TreeGrafter"/>
</dbReference>
<dbReference type="OrthoDB" id="2113341at2759"/>
<dbReference type="GO" id="GO:0046872">
    <property type="term" value="F:metal ion binding"/>
    <property type="evidence" value="ECO:0007669"/>
    <property type="project" value="UniProtKB-UniRule"/>
</dbReference>
<dbReference type="STRING" id="2282107.A0A286UFV2"/>
<keyword evidence="4 11" id="KW-0479">Metal-binding</keyword>
<keyword evidence="9" id="KW-0325">Glycoprotein</keyword>
<dbReference type="PRINTS" id="PR00458">
    <property type="entry name" value="PEROXIDASE"/>
</dbReference>
<keyword evidence="5" id="KW-0732">Signal</keyword>
<feature type="active site" description="Proton acceptor" evidence="10">
    <location>
        <position position="59"/>
    </location>
</feature>
<evidence type="ECO:0000256" key="12">
    <source>
        <dbReference type="PIRSR" id="PIRSR601621-3"/>
    </source>
</evidence>
<evidence type="ECO:0000256" key="6">
    <source>
        <dbReference type="ARBA" id="ARBA00023002"/>
    </source>
</evidence>
<feature type="domain" description="Plant heme peroxidase family profile" evidence="15">
    <location>
        <begin position="54"/>
        <end position="332"/>
    </location>
</feature>
<dbReference type="InterPro" id="IPR019794">
    <property type="entry name" value="Peroxidases_AS"/>
</dbReference>
<dbReference type="Proteomes" id="UP000217199">
    <property type="component" value="Unassembled WGS sequence"/>
</dbReference>
<feature type="disulfide bond" evidence="13">
    <location>
        <begin position="259"/>
        <end position="328"/>
    </location>
</feature>
<name>A0A286UFV2_9AGAM</name>
<evidence type="ECO:0000256" key="11">
    <source>
        <dbReference type="PIRSR" id="PIRSR601621-2"/>
    </source>
</evidence>
<feature type="binding site" evidence="11">
    <location>
        <position position="78"/>
    </location>
    <ligand>
        <name>Ca(2+)</name>
        <dbReference type="ChEBI" id="CHEBI:29108"/>
        <label>1</label>
    </ligand>
</feature>
<dbReference type="GO" id="GO:0020037">
    <property type="term" value="F:heme binding"/>
    <property type="evidence" value="ECO:0007669"/>
    <property type="project" value="UniProtKB-UniRule"/>
</dbReference>
<feature type="binding site" evidence="11">
    <location>
        <position position="60"/>
    </location>
    <ligand>
        <name>Ca(2+)</name>
        <dbReference type="ChEBI" id="CHEBI:29108"/>
        <label>1</label>
    </ligand>
</feature>
<dbReference type="InterPro" id="IPR002016">
    <property type="entry name" value="Haem_peroxidase"/>
</dbReference>
<proteinExistence type="inferred from homology"/>
<comment type="cofactor">
    <cofactor evidence="11 14">
        <name>Ca(2+)</name>
        <dbReference type="ChEBI" id="CHEBI:29108"/>
    </cofactor>
    <text evidence="11 14">Binds 2 calcium ions per subunit.</text>
</comment>
<dbReference type="InterPro" id="IPR024589">
    <property type="entry name" value="Ligninase_C"/>
</dbReference>
<dbReference type="InterPro" id="IPR010255">
    <property type="entry name" value="Haem_peroxidase_sf"/>
</dbReference>
<dbReference type="EC" id="1.11.1.-" evidence="14"/>
<dbReference type="PROSITE" id="PS00435">
    <property type="entry name" value="PEROXIDASE_1"/>
    <property type="match status" value="1"/>
</dbReference>
<comment type="caution">
    <text evidence="16">The sequence shown here is derived from an EMBL/GenBank/DDBJ whole genome shotgun (WGS) entry which is preliminary data.</text>
</comment>
<dbReference type="GO" id="GO:0034599">
    <property type="term" value="P:cellular response to oxidative stress"/>
    <property type="evidence" value="ECO:0007669"/>
    <property type="project" value="InterPro"/>
</dbReference>
<comment type="cofactor">
    <cofactor evidence="11">
        <name>heme b</name>
        <dbReference type="ChEBI" id="CHEBI:60344"/>
    </cofactor>
    <text evidence="11">Binds 1 heme b (iron(II)-protoporphyrin IX) group per subunit.</text>
</comment>